<dbReference type="RefSeq" id="WP_179906788.1">
    <property type="nucleotide sequence ID" value="NZ_JACBXS010000029.1"/>
</dbReference>
<accession>A0A7Z0I1T7</accession>
<keyword evidence="2" id="KW-1185">Reference proteome</keyword>
<proteinExistence type="predicted"/>
<reference evidence="1 2" key="1">
    <citation type="journal article" date="2000" name="Arch. Microbiol.">
        <title>Rhodobaca bogoriensis gen. nov. and sp. nov., an alkaliphilic purple nonsulfur bacterium from African Rift Valley soda lakes.</title>
        <authorList>
            <person name="Milford A.D."/>
            <person name="Achenbach L.A."/>
            <person name="Jung D.O."/>
            <person name="Madigan M.T."/>
        </authorList>
    </citation>
    <scope>NUCLEOTIDE SEQUENCE [LARGE SCALE GENOMIC DNA]</scope>
    <source>
        <strain evidence="1 2">2376</strain>
    </source>
</reference>
<sequence length="96" mass="11240">MTEQSQLPPTEKQLAYARKLALRNQVIVPWEAQQNRLSLSRWIGIQAALRPAERPNTPSNKQVAFAEKLARIKRRQVPEECFRDRGLMSRWIDSNR</sequence>
<name>A0A7Z0I1T7_9RHOB</name>
<dbReference type="AlphaFoldDB" id="A0A7Z0I1T7"/>
<gene>
    <name evidence="1" type="ORF">HUK65_13445</name>
</gene>
<dbReference type="EMBL" id="JACBXS010000029">
    <property type="protein sequence ID" value="NYS25994.1"/>
    <property type="molecule type" value="Genomic_DNA"/>
</dbReference>
<dbReference type="Proteomes" id="UP000529417">
    <property type="component" value="Unassembled WGS sequence"/>
</dbReference>
<protein>
    <submittedName>
        <fullName evidence="1">Uncharacterized protein</fullName>
    </submittedName>
</protein>
<evidence type="ECO:0000313" key="2">
    <source>
        <dbReference type="Proteomes" id="UP000529417"/>
    </source>
</evidence>
<organism evidence="1 2">
    <name type="scientific">Rhabdonatronobacter sediminivivens</name>
    <dbReference type="NCBI Taxonomy" id="2743469"/>
    <lineage>
        <taxon>Bacteria</taxon>
        <taxon>Pseudomonadati</taxon>
        <taxon>Pseudomonadota</taxon>
        <taxon>Alphaproteobacteria</taxon>
        <taxon>Rhodobacterales</taxon>
        <taxon>Paracoccaceae</taxon>
        <taxon>Rhabdonatronobacter</taxon>
    </lineage>
</organism>
<comment type="caution">
    <text evidence="1">The sequence shown here is derived from an EMBL/GenBank/DDBJ whole genome shotgun (WGS) entry which is preliminary data.</text>
</comment>
<evidence type="ECO:0000313" key="1">
    <source>
        <dbReference type="EMBL" id="NYS25994.1"/>
    </source>
</evidence>